<dbReference type="CDD" id="cd06225">
    <property type="entry name" value="HAMP"/>
    <property type="match status" value="1"/>
</dbReference>
<dbReference type="Pfam" id="PF00015">
    <property type="entry name" value="MCPsignal"/>
    <property type="match status" value="1"/>
</dbReference>
<proteinExistence type="inferred from homology"/>
<reference evidence="12" key="1">
    <citation type="submission" date="2022-03" db="EMBL/GenBank/DDBJ databases">
        <title>Pseudomonas marianensis sp. nov., a marine bacterium isolated from deep-sea sediments of the Mariana Trench.</title>
        <authorList>
            <person name="Wei Y."/>
        </authorList>
    </citation>
    <scope>NUCLEOTIDE SEQUENCE</scope>
    <source>
        <strain evidence="12">PS1</strain>
    </source>
</reference>
<evidence type="ECO:0000256" key="2">
    <source>
        <dbReference type="ARBA" id="ARBA00022692"/>
    </source>
</evidence>
<dbReference type="GO" id="GO:0016020">
    <property type="term" value="C:membrane"/>
    <property type="evidence" value="ECO:0007669"/>
    <property type="project" value="UniProtKB-SubCell"/>
</dbReference>
<evidence type="ECO:0000256" key="5">
    <source>
        <dbReference type="ARBA" id="ARBA00023224"/>
    </source>
</evidence>
<dbReference type="SUPFAM" id="SSF58104">
    <property type="entry name" value="Methyl-accepting chemotaxis protein (MCP) signaling domain"/>
    <property type="match status" value="1"/>
</dbReference>
<evidence type="ECO:0000256" key="4">
    <source>
        <dbReference type="ARBA" id="ARBA00023136"/>
    </source>
</evidence>
<dbReference type="FunFam" id="1.10.287.950:FF:000001">
    <property type="entry name" value="Methyl-accepting chemotaxis sensory transducer"/>
    <property type="match status" value="1"/>
</dbReference>
<feature type="domain" description="Methyl-accepting transducer" evidence="9">
    <location>
        <begin position="381"/>
        <end position="617"/>
    </location>
</feature>
<evidence type="ECO:0000313" key="13">
    <source>
        <dbReference type="Proteomes" id="UP001139682"/>
    </source>
</evidence>
<dbReference type="InterPro" id="IPR003660">
    <property type="entry name" value="HAMP_dom"/>
</dbReference>
<dbReference type="GO" id="GO:0006935">
    <property type="term" value="P:chemotaxis"/>
    <property type="evidence" value="ECO:0007669"/>
    <property type="project" value="UniProtKB-ARBA"/>
</dbReference>
<dbReference type="PANTHER" id="PTHR32089">
    <property type="entry name" value="METHYL-ACCEPTING CHEMOTAXIS PROTEIN MCPB"/>
    <property type="match status" value="1"/>
</dbReference>
<comment type="similarity">
    <text evidence="6">Belongs to the methyl-accepting chemotaxis (MCP) protein family.</text>
</comment>
<evidence type="ECO:0000256" key="6">
    <source>
        <dbReference type="ARBA" id="ARBA00029447"/>
    </source>
</evidence>
<dbReference type="GO" id="GO:0007165">
    <property type="term" value="P:signal transduction"/>
    <property type="evidence" value="ECO:0007669"/>
    <property type="project" value="UniProtKB-KW"/>
</dbReference>
<evidence type="ECO:0000259" key="11">
    <source>
        <dbReference type="PROSITE" id="PS50906"/>
    </source>
</evidence>
<keyword evidence="3 8" id="KW-1133">Transmembrane helix</keyword>
<dbReference type="Pfam" id="PF08376">
    <property type="entry name" value="NIT"/>
    <property type="match status" value="1"/>
</dbReference>
<comment type="subcellular location">
    <subcellularLocation>
        <location evidence="1">Membrane</location>
        <topology evidence="1">Multi-pass membrane protein</topology>
    </subcellularLocation>
</comment>
<evidence type="ECO:0000256" key="3">
    <source>
        <dbReference type="ARBA" id="ARBA00022989"/>
    </source>
</evidence>
<dbReference type="PANTHER" id="PTHR32089:SF119">
    <property type="entry name" value="METHYL-ACCEPTING CHEMOTAXIS PROTEIN CTPL"/>
    <property type="match status" value="1"/>
</dbReference>
<keyword evidence="5 7" id="KW-0807">Transducer</keyword>
<dbReference type="Gene3D" id="1.10.287.950">
    <property type="entry name" value="Methyl-accepting chemotaxis protein"/>
    <property type="match status" value="1"/>
</dbReference>
<dbReference type="Proteomes" id="UP001139682">
    <property type="component" value="Unassembled WGS sequence"/>
</dbReference>
<comment type="caution">
    <text evidence="12">The sequence shown here is derived from an EMBL/GenBank/DDBJ whole genome shotgun (WGS) entry which is preliminary data.</text>
</comment>
<dbReference type="CDD" id="cd11386">
    <property type="entry name" value="MCP_signal"/>
    <property type="match status" value="1"/>
</dbReference>
<keyword evidence="2 8" id="KW-0812">Transmembrane</keyword>
<evidence type="ECO:0000259" key="10">
    <source>
        <dbReference type="PROSITE" id="PS50885"/>
    </source>
</evidence>
<feature type="domain" description="HAMP" evidence="10">
    <location>
        <begin position="324"/>
        <end position="376"/>
    </location>
</feature>
<dbReference type="PROSITE" id="PS50906">
    <property type="entry name" value="NIT"/>
    <property type="match status" value="1"/>
</dbReference>
<evidence type="ECO:0000256" key="8">
    <source>
        <dbReference type="SAM" id="Phobius"/>
    </source>
</evidence>
<name>A0A9X1W5W9_9GAMM</name>
<evidence type="ECO:0000256" key="1">
    <source>
        <dbReference type="ARBA" id="ARBA00004141"/>
    </source>
</evidence>
<organism evidence="12 13">
    <name type="scientific">Stutzerimonas marianensis</name>
    <dbReference type="NCBI Taxonomy" id="2929513"/>
    <lineage>
        <taxon>Bacteria</taxon>
        <taxon>Pseudomonadati</taxon>
        <taxon>Pseudomonadota</taxon>
        <taxon>Gammaproteobacteria</taxon>
        <taxon>Pseudomonadales</taxon>
        <taxon>Pseudomonadaceae</taxon>
        <taxon>Stutzerimonas</taxon>
    </lineage>
</organism>
<sequence>MLKNLSLSSKLILILLCPLLGFLWLANLYIADSYDTLKQMENTVGASEAAQKVSQLITTLQRERGASGVFLGSQGRTMAQRLPGMRQATDEALRAVKTTLAGAQAVQVGAALTALDALQATRSQIDTFAINNVESGARYTGYIKALIGFTHAVERSVEDAGLARALGGLNQFIEMKERAGRERAMLGVVFNQDRFDAPLLASFSRNLGEFSAYMDGFRRAAEPRFIALLDEKLRQPGALEVARLQRLSFEVPIGQSLGINSESWFETATQRIDLMGELEQALAQDVGELAAQARDEARRALWVTIAAVVLALSAVAGLSYLIIRNIKLAVRDVNQALVALSGRDLTAKARYEGKDEFGEISRNLNAMAMELQQVVGEISNATAQVATAAEESSAVTVQTSESIDRQRQGTELVVTAINEMSATVRDVARSTSDAAELSQRLNTNTAQGRNEIENTISLIRQLSGQADETADIIAELKRESDSISSVLDVIRGIADQTNLLALNAAIEAARAGEHGRGFAVVASEVRTLAQKTQESTGSIQDMIANLQGGADRAARSMQETLSKAQAGSSNIGRAGELLAEIAEGVAAISDRNVQIATAAEEQSAVAEDINRNIVEINDVAIQVSAGAEQTAMTSLELARLAEQQQQLVGRFRVA</sequence>
<dbReference type="PROSITE" id="PS50111">
    <property type="entry name" value="CHEMOTAXIS_TRANSDUC_2"/>
    <property type="match status" value="1"/>
</dbReference>
<dbReference type="EMBL" id="JALGRD010000009">
    <property type="protein sequence ID" value="MCJ0975130.1"/>
    <property type="molecule type" value="Genomic_DNA"/>
</dbReference>
<feature type="domain" description="NIT" evidence="11">
    <location>
        <begin position="51"/>
        <end position="293"/>
    </location>
</feature>
<evidence type="ECO:0000256" key="7">
    <source>
        <dbReference type="PROSITE-ProRule" id="PRU00284"/>
    </source>
</evidence>
<evidence type="ECO:0000313" key="12">
    <source>
        <dbReference type="EMBL" id="MCJ0975130.1"/>
    </source>
</evidence>
<protein>
    <submittedName>
        <fullName evidence="12">Methyl-accepting chemotaxis protein</fullName>
    </submittedName>
</protein>
<evidence type="ECO:0000259" key="9">
    <source>
        <dbReference type="PROSITE" id="PS50111"/>
    </source>
</evidence>
<accession>A0A9X1W5W9</accession>
<dbReference type="SMART" id="SM00304">
    <property type="entry name" value="HAMP"/>
    <property type="match status" value="2"/>
</dbReference>
<dbReference type="RefSeq" id="WP_243607177.1">
    <property type="nucleotide sequence ID" value="NZ_JALGRD010000009.1"/>
</dbReference>
<dbReference type="PROSITE" id="PS50885">
    <property type="entry name" value="HAMP"/>
    <property type="match status" value="1"/>
</dbReference>
<dbReference type="AlphaFoldDB" id="A0A9X1W5W9"/>
<dbReference type="SMART" id="SM00283">
    <property type="entry name" value="MA"/>
    <property type="match status" value="1"/>
</dbReference>
<gene>
    <name evidence="12" type="ORF">MST27_17295</name>
</gene>
<keyword evidence="4 8" id="KW-0472">Membrane</keyword>
<dbReference type="Pfam" id="PF00672">
    <property type="entry name" value="HAMP"/>
    <property type="match status" value="1"/>
</dbReference>
<keyword evidence="13" id="KW-1185">Reference proteome</keyword>
<feature type="transmembrane region" description="Helical" evidence="8">
    <location>
        <begin position="300"/>
        <end position="323"/>
    </location>
</feature>
<dbReference type="InterPro" id="IPR010910">
    <property type="entry name" value="Nitrate/nitrite_sensing_bac"/>
</dbReference>
<dbReference type="InterPro" id="IPR004089">
    <property type="entry name" value="MCPsignal_dom"/>
</dbReference>
<dbReference type="InterPro" id="IPR013587">
    <property type="entry name" value="Nitrate/nitrite_sensing"/>
</dbReference>